<evidence type="ECO:0000313" key="5">
    <source>
        <dbReference type="Proteomes" id="UP000499080"/>
    </source>
</evidence>
<evidence type="ECO:0000313" key="3">
    <source>
        <dbReference type="EMBL" id="GBN16602.1"/>
    </source>
</evidence>
<dbReference type="AlphaFoldDB" id="A0A4Y2LPF2"/>
<reference evidence="4 5" key="1">
    <citation type="journal article" date="2019" name="Sci. Rep.">
        <title>Orb-weaving spider Araneus ventricosus genome elucidates the spidroin gene catalogue.</title>
        <authorList>
            <person name="Kono N."/>
            <person name="Nakamura H."/>
            <person name="Ohtoshi R."/>
            <person name="Moran D.A.P."/>
            <person name="Shinohara A."/>
            <person name="Yoshida Y."/>
            <person name="Fujiwara M."/>
            <person name="Mori M."/>
            <person name="Tomita M."/>
            <person name="Arakawa K."/>
        </authorList>
    </citation>
    <scope>NUCLEOTIDE SEQUENCE [LARGE SCALE GENOMIC DNA]</scope>
</reference>
<gene>
    <name evidence="3" type="ORF">AVEN_217059_1</name>
    <name evidence="4" type="ORF">AVEN_241556_1</name>
    <name evidence="1" type="ORF">AVEN_78017_1</name>
    <name evidence="2" type="ORF">AVEN_80215_1</name>
</gene>
<dbReference type="Proteomes" id="UP000499080">
    <property type="component" value="Unassembled WGS sequence"/>
</dbReference>
<evidence type="ECO:0000313" key="1">
    <source>
        <dbReference type="EMBL" id="GBN16266.1"/>
    </source>
</evidence>
<accession>A0A4Y2LPF2</accession>
<dbReference type="EMBL" id="BGPR01006170">
    <property type="protein sequence ID" value="GBN16608.1"/>
    <property type="molecule type" value="Genomic_DNA"/>
</dbReference>
<evidence type="ECO:0000313" key="2">
    <source>
        <dbReference type="EMBL" id="GBN16271.1"/>
    </source>
</evidence>
<dbReference type="EMBL" id="BGPR01006169">
    <property type="protein sequence ID" value="GBN16602.1"/>
    <property type="molecule type" value="Genomic_DNA"/>
</dbReference>
<dbReference type="EMBL" id="BGPR01006124">
    <property type="protein sequence ID" value="GBN16266.1"/>
    <property type="molecule type" value="Genomic_DNA"/>
</dbReference>
<dbReference type="EMBL" id="BGPR01006125">
    <property type="protein sequence ID" value="GBN16271.1"/>
    <property type="molecule type" value="Genomic_DNA"/>
</dbReference>
<comment type="caution">
    <text evidence="4">The sequence shown here is derived from an EMBL/GenBank/DDBJ whole genome shotgun (WGS) entry which is preliminary data.</text>
</comment>
<organism evidence="4 5">
    <name type="scientific">Araneus ventricosus</name>
    <name type="common">Orbweaver spider</name>
    <name type="synonym">Epeira ventricosa</name>
    <dbReference type="NCBI Taxonomy" id="182803"/>
    <lineage>
        <taxon>Eukaryota</taxon>
        <taxon>Metazoa</taxon>
        <taxon>Ecdysozoa</taxon>
        <taxon>Arthropoda</taxon>
        <taxon>Chelicerata</taxon>
        <taxon>Arachnida</taxon>
        <taxon>Araneae</taxon>
        <taxon>Araneomorphae</taxon>
        <taxon>Entelegynae</taxon>
        <taxon>Araneoidea</taxon>
        <taxon>Araneidae</taxon>
        <taxon>Araneus</taxon>
    </lineage>
</organism>
<sequence length="101" mass="11835">MPNGVEMTYKTFHQHYYPPWQWKFKWDASIPSHPPLPDLGLQTCNSVILLTEPQIKTCQYLTLPPHKTELMFKLGYNLCPANGILSVLFSKLKKTIREQRF</sequence>
<evidence type="ECO:0000313" key="4">
    <source>
        <dbReference type="EMBL" id="GBN16608.1"/>
    </source>
</evidence>
<proteinExistence type="predicted"/>
<protein>
    <submittedName>
        <fullName evidence="4">Uncharacterized protein</fullName>
    </submittedName>
</protein>
<name>A0A4Y2LPF2_ARAVE</name>
<keyword evidence="5" id="KW-1185">Reference proteome</keyword>